<feature type="domain" description="Major facilitator superfamily (MFS) profile" evidence="8">
    <location>
        <begin position="58"/>
        <end position="472"/>
    </location>
</feature>
<organism evidence="9 10">
    <name type="scientific">Penicillium capsulatum</name>
    <dbReference type="NCBI Taxonomy" id="69766"/>
    <lineage>
        <taxon>Eukaryota</taxon>
        <taxon>Fungi</taxon>
        <taxon>Dikarya</taxon>
        <taxon>Ascomycota</taxon>
        <taxon>Pezizomycotina</taxon>
        <taxon>Eurotiomycetes</taxon>
        <taxon>Eurotiomycetidae</taxon>
        <taxon>Eurotiales</taxon>
        <taxon>Aspergillaceae</taxon>
        <taxon>Penicillium</taxon>
    </lineage>
</organism>
<dbReference type="InterPro" id="IPR020846">
    <property type="entry name" value="MFS_dom"/>
</dbReference>
<dbReference type="Pfam" id="PF07690">
    <property type="entry name" value="MFS_1"/>
    <property type="match status" value="1"/>
</dbReference>
<dbReference type="FunFam" id="1.20.1250.20:FF:000057">
    <property type="entry name" value="MFS general substrate transporter"/>
    <property type="match status" value="1"/>
</dbReference>
<name>A0A9W9HS81_9EURO</name>
<dbReference type="AlphaFoldDB" id="A0A9W9HS81"/>
<reference evidence="9" key="2">
    <citation type="journal article" date="2023" name="IMA Fungus">
        <title>Comparative genomic study of the Penicillium genus elucidates a diverse pangenome and 15 lateral gene transfer events.</title>
        <authorList>
            <person name="Petersen C."/>
            <person name="Sorensen T."/>
            <person name="Nielsen M.R."/>
            <person name="Sondergaard T.E."/>
            <person name="Sorensen J.L."/>
            <person name="Fitzpatrick D.A."/>
            <person name="Frisvad J.C."/>
            <person name="Nielsen K.L."/>
        </authorList>
    </citation>
    <scope>NUCLEOTIDE SEQUENCE</scope>
    <source>
        <strain evidence="9">IBT 21917</strain>
    </source>
</reference>
<evidence type="ECO:0000313" key="9">
    <source>
        <dbReference type="EMBL" id="KAJ5156466.1"/>
    </source>
</evidence>
<dbReference type="EMBL" id="JAPQKO010000006">
    <property type="protein sequence ID" value="KAJ5156466.1"/>
    <property type="molecule type" value="Genomic_DNA"/>
</dbReference>
<evidence type="ECO:0000256" key="3">
    <source>
        <dbReference type="ARBA" id="ARBA00022448"/>
    </source>
</evidence>
<protein>
    <recommendedName>
        <fullName evidence="8">Major facilitator superfamily (MFS) profile domain-containing protein</fullName>
    </recommendedName>
</protein>
<feature type="transmembrane region" description="Helical" evidence="7">
    <location>
        <begin position="185"/>
        <end position="207"/>
    </location>
</feature>
<feature type="transmembrane region" description="Helical" evidence="7">
    <location>
        <begin position="151"/>
        <end position="173"/>
    </location>
</feature>
<feature type="transmembrane region" description="Helical" evidence="7">
    <location>
        <begin position="55"/>
        <end position="72"/>
    </location>
</feature>
<dbReference type="PANTHER" id="PTHR43791">
    <property type="entry name" value="PERMEASE-RELATED"/>
    <property type="match status" value="1"/>
</dbReference>
<keyword evidence="3" id="KW-0813">Transport</keyword>
<comment type="similarity">
    <text evidence="2">Belongs to the major facilitator superfamily.</text>
</comment>
<dbReference type="PROSITE" id="PS50850">
    <property type="entry name" value="MFS"/>
    <property type="match status" value="1"/>
</dbReference>
<keyword evidence="5 7" id="KW-1133">Transmembrane helix</keyword>
<evidence type="ECO:0000256" key="1">
    <source>
        <dbReference type="ARBA" id="ARBA00004141"/>
    </source>
</evidence>
<dbReference type="GO" id="GO:0022857">
    <property type="term" value="F:transmembrane transporter activity"/>
    <property type="evidence" value="ECO:0007669"/>
    <property type="project" value="InterPro"/>
</dbReference>
<feature type="transmembrane region" description="Helical" evidence="7">
    <location>
        <begin position="446"/>
        <end position="467"/>
    </location>
</feature>
<evidence type="ECO:0000256" key="7">
    <source>
        <dbReference type="SAM" id="Phobius"/>
    </source>
</evidence>
<comment type="caution">
    <text evidence="9">The sequence shown here is derived from an EMBL/GenBank/DDBJ whole genome shotgun (WGS) entry which is preliminary data.</text>
</comment>
<comment type="subcellular location">
    <subcellularLocation>
        <location evidence="1">Membrane</location>
        <topology evidence="1">Multi-pass membrane protein</topology>
    </subcellularLocation>
</comment>
<feature type="transmembrane region" description="Helical" evidence="7">
    <location>
        <begin position="358"/>
        <end position="376"/>
    </location>
</feature>
<accession>A0A9W9HS81</accession>
<dbReference type="GO" id="GO:0016020">
    <property type="term" value="C:membrane"/>
    <property type="evidence" value="ECO:0007669"/>
    <property type="project" value="UniProtKB-SubCell"/>
</dbReference>
<evidence type="ECO:0000313" key="10">
    <source>
        <dbReference type="Proteomes" id="UP001146351"/>
    </source>
</evidence>
<evidence type="ECO:0000256" key="4">
    <source>
        <dbReference type="ARBA" id="ARBA00022692"/>
    </source>
</evidence>
<dbReference type="InterPro" id="IPR011701">
    <property type="entry name" value="MFS"/>
</dbReference>
<evidence type="ECO:0000256" key="6">
    <source>
        <dbReference type="ARBA" id="ARBA00023136"/>
    </source>
</evidence>
<feature type="transmembrane region" description="Helical" evidence="7">
    <location>
        <begin position="219"/>
        <end position="241"/>
    </location>
</feature>
<feature type="transmembrane region" description="Helical" evidence="7">
    <location>
        <begin position="324"/>
        <end position="346"/>
    </location>
</feature>
<feature type="transmembrane region" description="Helical" evidence="7">
    <location>
        <begin position="92"/>
        <end position="111"/>
    </location>
</feature>
<dbReference type="InterPro" id="IPR036259">
    <property type="entry name" value="MFS_trans_sf"/>
</dbReference>
<gene>
    <name evidence="9" type="ORF">N7492_009269</name>
</gene>
<dbReference type="Gene3D" id="1.20.1250.20">
    <property type="entry name" value="MFS general substrate transporter like domains"/>
    <property type="match status" value="2"/>
</dbReference>
<keyword evidence="10" id="KW-1185">Reference proteome</keyword>
<evidence type="ECO:0000259" key="8">
    <source>
        <dbReference type="PROSITE" id="PS50850"/>
    </source>
</evidence>
<feature type="transmembrane region" description="Helical" evidence="7">
    <location>
        <begin position="414"/>
        <end position="434"/>
    </location>
</feature>
<dbReference type="Proteomes" id="UP001146351">
    <property type="component" value="Unassembled WGS sequence"/>
</dbReference>
<feature type="transmembrane region" description="Helical" evidence="7">
    <location>
        <begin position="292"/>
        <end position="312"/>
    </location>
</feature>
<dbReference type="SUPFAM" id="SSF103473">
    <property type="entry name" value="MFS general substrate transporter"/>
    <property type="match status" value="1"/>
</dbReference>
<sequence length="502" mass="55493">MAGEVSKVNLQAAHLEESTMGKTMKGVSPGATGAAPETIDQARRIVVEKSLKRKLDARCLLFVLIYIMNYLDRNNIAAARLKGLQEDLNLNYSQYATCLSILYVGYILMQVPSNIFINRIQRPSLYISLVMLVWGLVSTLSGVVTNFAGMVAIRFFLGFVEAAFLPGALMILSKWYTRRELTVRNAILFCGNLISNAFSALVAAGVLSDMQGVLGHAAWRWLFWIEGAITMGIALSAAFILPDLPHNTRGFTKEELEVAQLRMTEDIGEADVDSEDQGPWDGLFMAIKDGKIYIMMFTFTAYVVGLSFNAFFPSLTETLGFEYVPTLLMSAPPWVFSCLFSLAVAWSSDRYQEKFWHIVGPITVGLVGFIISMSTLNVAARYVALFLQAASYAGFIVFYSWISTSFPRPPAKRAVALALINAFSQLGNVAGSYVWNLKDNGYRKSYGIVTAMFGATIIGCLAFRMVLSNLNKELEAQAGMAEPAGEDQDESLRMHKGFRYLV</sequence>
<keyword evidence="6 7" id="KW-0472">Membrane</keyword>
<feature type="transmembrane region" description="Helical" evidence="7">
    <location>
        <begin position="123"/>
        <end position="145"/>
    </location>
</feature>
<dbReference type="OrthoDB" id="2250022at2759"/>
<reference evidence="9" key="1">
    <citation type="submission" date="2022-11" db="EMBL/GenBank/DDBJ databases">
        <authorList>
            <person name="Petersen C."/>
        </authorList>
    </citation>
    <scope>NUCLEOTIDE SEQUENCE</scope>
    <source>
        <strain evidence="9">IBT 21917</strain>
    </source>
</reference>
<proteinExistence type="inferred from homology"/>
<keyword evidence="4 7" id="KW-0812">Transmembrane</keyword>
<evidence type="ECO:0000256" key="2">
    <source>
        <dbReference type="ARBA" id="ARBA00008335"/>
    </source>
</evidence>
<dbReference type="PANTHER" id="PTHR43791:SF6">
    <property type="entry name" value="TRANSPORTER, PUTATIVE (AFU_ORTHOLOGUE AFUA_1G16690)-RELATED"/>
    <property type="match status" value="1"/>
</dbReference>
<dbReference type="FunFam" id="1.20.1250.20:FF:000013">
    <property type="entry name" value="MFS general substrate transporter"/>
    <property type="match status" value="1"/>
</dbReference>
<feature type="transmembrane region" description="Helical" evidence="7">
    <location>
        <begin position="382"/>
        <end position="402"/>
    </location>
</feature>
<evidence type="ECO:0000256" key="5">
    <source>
        <dbReference type="ARBA" id="ARBA00022989"/>
    </source>
</evidence>